<feature type="domain" description="Protein kinase" evidence="9">
    <location>
        <begin position="13"/>
        <end position="277"/>
    </location>
</feature>
<dbReference type="CDD" id="cd14014">
    <property type="entry name" value="STKc_PknB_like"/>
    <property type="match status" value="1"/>
</dbReference>
<reference evidence="10 11" key="1">
    <citation type="submission" date="2021-03" db="EMBL/GenBank/DDBJ databases">
        <title>Whole genome shotgun sequence of Actinoplanes toevensis NBRC 105298.</title>
        <authorList>
            <person name="Komaki H."/>
            <person name="Tamura T."/>
        </authorList>
    </citation>
    <scope>NUCLEOTIDE SEQUENCE [LARGE SCALE GENOMIC DNA]</scope>
    <source>
        <strain evidence="10 11">NBRC 105298</strain>
    </source>
</reference>
<dbReference type="RefSeq" id="WP_213009473.1">
    <property type="nucleotide sequence ID" value="NZ_BOQN01000068.1"/>
</dbReference>
<keyword evidence="11" id="KW-1185">Reference proteome</keyword>
<proteinExistence type="predicted"/>
<evidence type="ECO:0000256" key="4">
    <source>
        <dbReference type="ARBA" id="ARBA00022741"/>
    </source>
</evidence>
<dbReference type="GO" id="GO:0005524">
    <property type="term" value="F:ATP binding"/>
    <property type="evidence" value="ECO:0007669"/>
    <property type="project" value="UniProtKB-UniRule"/>
</dbReference>
<evidence type="ECO:0000256" key="3">
    <source>
        <dbReference type="ARBA" id="ARBA00022679"/>
    </source>
</evidence>
<dbReference type="SMART" id="SM00220">
    <property type="entry name" value="S_TKc"/>
    <property type="match status" value="1"/>
</dbReference>
<evidence type="ECO:0000259" key="9">
    <source>
        <dbReference type="PROSITE" id="PS50011"/>
    </source>
</evidence>
<dbReference type="Pfam" id="PF00652">
    <property type="entry name" value="Ricin_B_lectin"/>
    <property type="match status" value="1"/>
</dbReference>
<feature type="region of interest" description="Disordered" evidence="8">
    <location>
        <begin position="317"/>
        <end position="379"/>
    </location>
</feature>
<evidence type="ECO:0000256" key="8">
    <source>
        <dbReference type="SAM" id="MobiDB-lite"/>
    </source>
</evidence>
<dbReference type="Proteomes" id="UP000677082">
    <property type="component" value="Unassembled WGS sequence"/>
</dbReference>
<evidence type="ECO:0000256" key="7">
    <source>
        <dbReference type="PROSITE-ProRule" id="PRU10141"/>
    </source>
</evidence>
<dbReference type="PROSITE" id="PS50231">
    <property type="entry name" value="RICIN_B_LECTIN"/>
    <property type="match status" value="1"/>
</dbReference>
<dbReference type="InterPro" id="IPR000719">
    <property type="entry name" value="Prot_kinase_dom"/>
</dbReference>
<dbReference type="InterPro" id="IPR017441">
    <property type="entry name" value="Protein_kinase_ATP_BS"/>
</dbReference>
<evidence type="ECO:0000313" key="11">
    <source>
        <dbReference type="Proteomes" id="UP000677082"/>
    </source>
</evidence>
<dbReference type="PANTHER" id="PTHR43289:SF6">
    <property type="entry name" value="SERINE_THREONINE-PROTEIN KINASE NEKL-3"/>
    <property type="match status" value="1"/>
</dbReference>
<dbReference type="AlphaFoldDB" id="A0A919TDR5"/>
<dbReference type="SMART" id="SM00458">
    <property type="entry name" value="RICIN"/>
    <property type="match status" value="1"/>
</dbReference>
<organism evidence="10 11">
    <name type="scientific">Paractinoplanes toevensis</name>
    <dbReference type="NCBI Taxonomy" id="571911"/>
    <lineage>
        <taxon>Bacteria</taxon>
        <taxon>Bacillati</taxon>
        <taxon>Actinomycetota</taxon>
        <taxon>Actinomycetes</taxon>
        <taxon>Micromonosporales</taxon>
        <taxon>Micromonosporaceae</taxon>
        <taxon>Paractinoplanes</taxon>
    </lineage>
</organism>
<evidence type="ECO:0000256" key="5">
    <source>
        <dbReference type="ARBA" id="ARBA00022777"/>
    </source>
</evidence>
<dbReference type="GO" id="GO:0004674">
    <property type="term" value="F:protein serine/threonine kinase activity"/>
    <property type="evidence" value="ECO:0007669"/>
    <property type="project" value="UniProtKB-KW"/>
</dbReference>
<evidence type="ECO:0000256" key="1">
    <source>
        <dbReference type="ARBA" id="ARBA00012513"/>
    </source>
</evidence>
<keyword evidence="2" id="KW-0723">Serine/threonine-protein kinase</keyword>
<dbReference type="PROSITE" id="PS00107">
    <property type="entry name" value="PROTEIN_KINASE_ATP"/>
    <property type="match status" value="1"/>
</dbReference>
<name>A0A919TDR5_9ACTN</name>
<feature type="compositionally biased region" description="Low complexity" evidence="8">
    <location>
        <begin position="347"/>
        <end position="372"/>
    </location>
</feature>
<dbReference type="InterPro" id="IPR011009">
    <property type="entry name" value="Kinase-like_dom_sf"/>
</dbReference>
<dbReference type="PROSITE" id="PS00108">
    <property type="entry name" value="PROTEIN_KINASE_ST"/>
    <property type="match status" value="1"/>
</dbReference>
<keyword evidence="5" id="KW-0418">Kinase</keyword>
<keyword evidence="6 7" id="KW-0067">ATP-binding</keyword>
<dbReference type="EMBL" id="BOQN01000068">
    <property type="protein sequence ID" value="GIM93675.1"/>
    <property type="molecule type" value="Genomic_DNA"/>
</dbReference>
<dbReference type="InterPro" id="IPR008271">
    <property type="entry name" value="Ser/Thr_kinase_AS"/>
</dbReference>
<comment type="caution">
    <text evidence="10">The sequence shown here is derived from an EMBL/GenBank/DDBJ whole genome shotgun (WGS) entry which is preliminary data.</text>
</comment>
<keyword evidence="3" id="KW-0808">Transferase</keyword>
<dbReference type="PROSITE" id="PS50011">
    <property type="entry name" value="PROTEIN_KINASE_DOM"/>
    <property type="match status" value="1"/>
</dbReference>
<dbReference type="CDD" id="cd00161">
    <property type="entry name" value="beta-trefoil_Ricin-like"/>
    <property type="match status" value="1"/>
</dbReference>
<evidence type="ECO:0000256" key="2">
    <source>
        <dbReference type="ARBA" id="ARBA00022527"/>
    </source>
</evidence>
<evidence type="ECO:0000313" key="10">
    <source>
        <dbReference type="EMBL" id="GIM93675.1"/>
    </source>
</evidence>
<dbReference type="EC" id="2.7.11.1" evidence="1"/>
<sequence length="519" mass="54980">MSASPPTLAAGRYRLTRVLGEGGMGRVWEAHDALLGRDVAIKEMLPPRGIDHEQYELLRIRVLREARAIARIDHPNVVRVIDVLHEHGEPWIVMDLIPSRSLFAAIQRDGPMAPERVAEIGLAVLAALRAAHAAGLLHRDVKPANVLLGFDGRVVLTDFGLALVSGDSSMTSTGVVLGSPSYMAPEHALDLPVGPAADLWSLGATLYAAVEGRPPYSKSSPVATLAALAGDEPPSPPVRAGALRPVLDALLEKDPARRADAETTDRMLRAVAAGHFVPEAAAGERRWARSVVVTVAAIAVVLAVTAGFIARERVRSTAEASSVPTPATSDHVAAPLPSATRPSRPASTQPQSSRSTVPSSSPASPSRTTRQPANPAGIDPATWFRLVNLNSGKCVDVRGDDPADHAPVQQLTCGTTKGQHFRLIPTGDGNVRIASRLDSLKSLDVTDQAPNDGATIQLWPYNGRQQWRAVPDSNGSVHFVNEFSDKCLDVPSGSTGDGVQLDQFSCNGTPAQAFRLETA</sequence>
<feature type="compositionally biased region" description="Polar residues" evidence="8">
    <location>
        <begin position="318"/>
        <end position="328"/>
    </location>
</feature>
<dbReference type="Pfam" id="PF00069">
    <property type="entry name" value="Pkinase"/>
    <property type="match status" value="1"/>
</dbReference>
<dbReference type="InterPro" id="IPR000772">
    <property type="entry name" value="Ricin_B_lectin"/>
</dbReference>
<keyword evidence="4 7" id="KW-0547">Nucleotide-binding</keyword>
<dbReference type="InterPro" id="IPR035992">
    <property type="entry name" value="Ricin_B-like_lectins"/>
</dbReference>
<dbReference type="Gene3D" id="1.10.510.10">
    <property type="entry name" value="Transferase(Phosphotransferase) domain 1"/>
    <property type="match status" value="1"/>
</dbReference>
<gene>
    <name evidence="10" type="ORF">Ato02nite_054680</name>
</gene>
<dbReference type="SUPFAM" id="SSF50370">
    <property type="entry name" value="Ricin B-like lectins"/>
    <property type="match status" value="1"/>
</dbReference>
<dbReference type="PANTHER" id="PTHR43289">
    <property type="entry name" value="MITOGEN-ACTIVATED PROTEIN KINASE KINASE KINASE 20-RELATED"/>
    <property type="match status" value="1"/>
</dbReference>
<accession>A0A919TDR5</accession>
<protein>
    <recommendedName>
        <fullName evidence="1">non-specific serine/threonine protein kinase</fullName>
        <ecNumber evidence="1">2.7.11.1</ecNumber>
    </recommendedName>
</protein>
<evidence type="ECO:0000256" key="6">
    <source>
        <dbReference type="ARBA" id="ARBA00022840"/>
    </source>
</evidence>
<dbReference type="SUPFAM" id="SSF56112">
    <property type="entry name" value="Protein kinase-like (PK-like)"/>
    <property type="match status" value="1"/>
</dbReference>
<dbReference type="Gene3D" id="2.80.10.50">
    <property type="match status" value="2"/>
</dbReference>
<feature type="binding site" evidence="7">
    <location>
        <position position="42"/>
    </location>
    <ligand>
        <name>ATP</name>
        <dbReference type="ChEBI" id="CHEBI:30616"/>
    </ligand>
</feature>
<dbReference type="Gene3D" id="3.30.200.20">
    <property type="entry name" value="Phosphorylase Kinase, domain 1"/>
    <property type="match status" value="1"/>
</dbReference>